<keyword evidence="3" id="KW-1185">Reference proteome</keyword>
<protein>
    <submittedName>
        <fullName evidence="2">Uncharacterized protein</fullName>
    </submittedName>
</protein>
<keyword evidence="1" id="KW-1133">Transmembrane helix</keyword>
<gene>
    <name evidence="2" type="ORF">C8D82_11236</name>
</gene>
<evidence type="ECO:0000256" key="1">
    <source>
        <dbReference type="SAM" id="Phobius"/>
    </source>
</evidence>
<organism evidence="2 3">
    <name type="scientific">Victivallis vadensis</name>
    <dbReference type="NCBI Taxonomy" id="172901"/>
    <lineage>
        <taxon>Bacteria</taxon>
        <taxon>Pseudomonadati</taxon>
        <taxon>Lentisphaerota</taxon>
        <taxon>Lentisphaeria</taxon>
        <taxon>Victivallales</taxon>
        <taxon>Victivallaceae</taxon>
        <taxon>Victivallis</taxon>
    </lineage>
</organism>
<dbReference type="AlphaFoldDB" id="A0A2U1B023"/>
<name>A0A2U1B023_9BACT</name>
<evidence type="ECO:0000313" key="3">
    <source>
        <dbReference type="Proteomes" id="UP000245959"/>
    </source>
</evidence>
<keyword evidence="1" id="KW-0472">Membrane</keyword>
<evidence type="ECO:0000313" key="2">
    <source>
        <dbReference type="EMBL" id="PVY42039.1"/>
    </source>
</evidence>
<keyword evidence="1" id="KW-0812">Transmembrane</keyword>
<sequence length="78" mass="8689">MPSSASTSRSGLPFPSRSVTHGVAFMFNTFYSFLPIHPYWTTIAVNGVLWPVGYLLGFLWPNRRDLSGLTVWTGQQPA</sequence>
<accession>A0A2U1B023</accession>
<proteinExistence type="predicted"/>
<dbReference type="EMBL" id="QEKH01000012">
    <property type="protein sequence ID" value="PVY42039.1"/>
    <property type="molecule type" value="Genomic_DNA"/>
</dbReference>
<dbReference type="Proteomes" id="UP000245959">
    <property type="component" value="Unassembled WGS sequence"/>
</dbReference>
<feature type="transmembrane region" description="Helical" evidence="1">
    <location>
        <begin position="39"/>
        <end position="60"/>
    </location>
</feature>
<reference evidence="2 3" key="1">
    <citation type="submission" date="2018-04" db="EMBL/GenBank/DDBJ databases">
        <title>Genomic Encyclopedia of Type Strains, Phase IV (KMG-IV): sequencing the most valuable type-strain genomes for metagenomic binning, comparative biology and taxonomic classification.</title>
        <authorList>
            <person name="Goeker M."/>
        </authorList>
    </citation>
    <scope>NUCLEOTIDE SEQUENCE [LARGE SCALE GENOMIC DNA]</scope>
    <source>
        <strain evidence="2 3">DSM 14823</strain>
    </source>
</reference>
<comment type="caution">
    <text evidence="2">The sequence shown here is derived from an EMBL/GenBank/DDBJ whole genome shotgun (WGS) entry which is preliminary data.</text>
</comment>